<evidence type="ECO:0000256" key="5">
    <source>
        <dbReference type="HAMAP-Rule" id="MF_00235"/>
    </source>
</evidence>
<feature type="domain" description="Adenylate kinase active site lid" evidence="8">
    <location>
        <begin position="127"/>
        <end position="162"/>
    </location>
</feature>
<feature type="binding site" evidence="5">
    <location>
        <begin position="57"/>
        <end position="59"/>
    </location>
    <ligand>
        <name>AMP</name>
        <dbReference type="ChEBI" id="CHEBI:456215"/>
    </ligand>
</feature>
<dbReference type="CDD" id="cd01428">
    <property type="entry name" value="ADK"/>
    <property type="match status" value="1"/>
</dbReference>
<dbReference type="RefSeq" id="WP_072287992.1">
    <property type="nucleotide sequence ID" value="NZ_CP015455.1"/>
</dbReference>
<dbReference type="Pfam" id="PF05191">
    <property type="entry name" value="ADK_lid"/>
    <property type="match status" value="1"/>
</dbReference>
<comment type="similarity">
    <text evidence="5 6">Belongs to the adenylate kinase family.</text>
</comment>
<feature type="binding site" evidence="5">
    <location>
        <begin position="85"/>
        <end position="88"/>
    </location>
    <ligand>
        <name>AMP</name>
        <dbReference type="ChEBI" id="CHEBI:456215"/>
    </ligand>
</feature>
<dbReference type="Proteomes" id="UP000182264">
    <property type="component" value="Chromosome"/>
</dbReference>
<accession>A0A1L3GJT5</accession>
<feature type="binding site" evidence="5">
    <location>
        <position position="171"/>
    </location>
    <ligand>
        <name>AMP</name>
        <dbReference type="ChEBI" id="CHEBI:456215"/>
    </ligand>
</feature>
<dbReference type="Gene3D" id="3.40.50.300">
    <property type="entry name" value="P-loop containing nucleotide triphosphate hydrolases"/>
    <property type="match status" value="1"/>
</dbReference>
<comment type="domain">
    <text evidence="5">Consists of three domains, a large central CORE domain and two small peripheral domains, NMPbind and LID, which undergo movements during catalysis. The LID domain closes over the site of phosphoryl transfer upon ATP binding. Assembling and dissambling the active center during each catalytic cycle provides an effective means to prevent ATP hydrolysis. Some bacteria have evolved a zinc-coordinating structure that stabilizes the LID domain.</text>
</comment>
<dbReference type="GO" id="GO:0004017">
    <property type="term" value="F:AMP kinase activity"/>
    <property type="evidence" value="ECO:0007669"/>
    <property type="project" value="UniProtKB-UniRule"/>
</dbReference>
<keyword evidence="10" id="KW-1185">Reference proteome</keyword>
<evidence type="ECO:0000259" key="8">
    <source>
        <dbReference type="Pfam" id="PF05191"/>
    </source>
</evidence>
<feature type="binding site" evidence="5">
    <location>
        <position position="133"/>
    </location>
    <ligand>
        <name>Zn(2+)</name>
        <dbReference type="ChEBI" id="CHEBI:29105"/>
        <note>structural</note>
    </ligand>
</feature>
<dbReference type="PANTHER" id="PTHR23359">
    <property type="entry name" value="NUCLEOTIDE KINASE"/>
    <property type="match status" value="1"/>
</dbReference>
<comment type="pathway">
    <text evidence="5">Purine metabolism; AMP biosynthesis via salvage pathway; AMP from ADP: step 1/1.</text>
</comment>
<feature type="binding site" evidence="5">
    <location>
        <position position="31"/>
    </location>
    <ligand>
        <name>AMP</name>
        <dbReference type="ChEBI" id="CHEBI:456215"/>
    </ligand>
</feature>
<feature type="binding site" evidence="5">
    <location>
        <position position="92"/>
    </location>
    <ligand>
        <name>AMP</name>
        <dbReference type="ChEBI" id="CHEBI:456215"/>
    </ligand>
</feature>
<feature type="binding site" evidence="5">
    <location>
        <position position="160"/>
    </location>
    <ligand>
        <name>AMP</name>
        <dbReference type="ChEBI" id="CHEBI:456215"/>
    </ligand>
</feature>
<evidence type="ECO:0000313" key="10">
    <source>
        <dbReference type="Proteomes" id="UP000182264"/>
    </source>
</evidence>
<feature type="binding site" evidence="5">
    <location>
        <position position="130"/>
    </location>
    <ligand>
        <name>Zn(2+)</name>
        <dbReference type="ChEBI" id="CHEBI:29105"/>
        <note>structural</note>
    </ligand>
</feature>
<keyword evidence="3 5" id="KW-0547">Nucleotide-binding</keyword>
<dbReference type="OrthoDB" id="9805030at2"/>
<dbReference type="Pfam" id="PF00406">
    <property type="entry name" value="ADK"/>
    <property type="match status" value="1"/>
</dbReference>
<dbReference type="AlphaFoldDB" id="A0A1L3GJT5"/>
<feature type="region of interest" description="NMP" evidence="5">
    <location>
        <begin position="30"/>
        <end position="59"/>
    </location>
</feature>
<dbReference type="EC" id="2.7.4.3" evidence="5 7"/>
<comment type="subunit">
    <text evidence="5 7">Monomer.</text>
</comment>
<dbReference type="HAMAP" id="MF_00235">
    <property type="entry name" value="Adenylate_kinase_Adk"/>
    <property type="match status" value="1"/>
</dbReference>
<dbReference type="PRINTS" id="PR00094">
    <property type="entry name" value="ADENYLTKNASE"/>
</dbReference>
<keyword evidence="4 5" id="KW-0418">Kinase</keyword>
<organism evidence="9 10">
    <name type="scientific">Syntrophotalea acetylenica</name>
    <name type="common">Pelobacter acetylenicus</name>
    <dbReference type="NCBI Taxonomy" id="29542"/>
    <lineage>
        <taxon>Bacteria</taxon>
        <taxon>Pseudomonadati</taxon>
        <taxon>Thermodesulfobacteriota</taxon>
        <taxon>Desulfuromonadia</taxon>
        <taxon>Desulfuromonadales</taxon>
        <taxon>Syntrophotaleaceae</taxon>
        <taxon>Syntrophotalea</taxon>
    </lineage>
</organism>
<dbReference type="NCBIfam" id="NF011100">
    <property type="entry name" value="PRK14527.1"/>
    <property type="match status" value="1"/>
</dbReference>
<dbReference type="InterPro" id="IPR007862">
    <property type="entry name" value="Adenylate_kinase_lid-dom"/>
</dbReference>
<keyword evidence="5" id="KW-0862">Zinc</keyword>
<feature type="binding site" evidence="5">
    <location>
        <position position="150"/>
    </location>
    <ligand>
        <name>Zn(2+)</name>
        <dbReference type="ChEBI" id="CHEBI:29105"/>
        <note>structural</note>
    </ligand>
</feature>
<comment type="catalytic activity">
    <reaction evidence="5 7">
        <text>AMP + ATP = 2 ADP</text>
        <dbReference type="Rhea" id="RHEA:12973"/>
        <dbReference type="ChEBI" id="CHEBI:30616"/>
        <dbReference type="ChEBI" id="CHEBI:456215"/>
        <dbReference type="ChEBI" id="CHEBI:456216"/>
        <dbReference type="EC" id="2.7.4.3"/>
    </reaction>
</comment>
<feature type="binding site" evidence="5">
    <location>
        <position position="127"/>
    </location>
    <ligand>
        <name>ATP</name>
        <dbReference type="ChEBI" id="CHEBI:30616"/>
    </ligand>
</feature>
<dbReference type="PROSITE" id="PS00113">
    <property type="entry name" value="ADENYLATE_KINASE"/>
    <property type="match status" value="1"/>
</dbReference>
<dbReference type="InterPro" id="IPR006259">
    <property type="entry name" value="Adenyl_kin_sub"/>
</dbReference>
<proteinExistence type="inferred from homology"/>
<dbReference type="UniPathway" id="UPA00588">
    <property type="reaction ID" value="UER00649"/>
</dbReference>
<dbReference type="KEGG" id="pace:A6070_11965"/>
<feature type="region of interest" description="LID" evidence="5">
    <location>
        <begin position="126"/>
        <end position="163"/>
    </location>
</feature>
<evidence type="ECO:0000256" key="4">
    <source>
        <dbReference type="ARBA" id="ARBA00022777"/>
    </source>
</evidence>
<evidence type="ECO:0000256" key="6">
    <source>
        <dbReference type="RuleBase" id="RU003330"/>
    </source>
</evidence>
<evidence type="ECO:0000313" key="9">
    <source>
        <dbReference type="EMBL" id="APG26155.1"/>
    </source>
</evidence>
<dbReference type="NCBIfam" id="TIGR01351">
    <property type="entry name" value="adk"/>
    <property type="match status" value="1"/>
</dbReference>
<keyword evidence="5" id="KW-0479">Metal-binding</keyword>
<reference evidence="9 10" key="1">
    <citation type="journal article" date="2017" name="Genome Announc.">
        <title>Complete Genome Sequences of Two Acetylene-Fermenting Pelobacter acetylenicus Strains.</title>
        <authorList>
            <person name="Sutton J.M."/>
            <person name="Baesman S.M."/>
            <person name="Fierst J.L."/>
            <person name="Poret-Peterson A.T."/>
            <person name="Oremland R.S."/>
            <person name="Dunlap D.S."/>
            <person name="Akob D.M."/>
        </authorList>
    </citation>
    <scope>NUCLEOTIDE SEQUENCE [LARGE SCALE GENOMIC DNA]</scope>
    <source>
        <strain evidence="9 10">DSM 3247</strain>
    </source>
</reference>
<dbReference type="EMBL" id="CP015518">
    <property type="protein sequence ID" value="APG26155.1"/>
    <property type="molecule type" value="Genomic_DNA"/>
</dbReference>
<dbReference type="GO" id="GO:0005524">
    <property type="term" value="F:ATP binding"/>
    <property type="evidence" value="ECO:0007669"/>
    <property type="project" value="UniProtKB-UniRule"/>
</dbReference>
<keyword evidence="5" id="KW-0963">Cytoplasm</keyword>
<evidence type="ECO:0000256" key="2">
    <source>
        <dbReference type="ARBA" id="ARBA00022727"/>
    </source>
</evidence>
<evidence type="ECO:0000256" key="3">
    <source>
        <dbReference type="ARBA" id="ARBA00022741"/>
    </source>
</evidence>
<dbReference type="InterPro" id="IPR000850">
    <property type="entry name" value="Adenylat/UMP-CMP_kin"/>
</dbReference>
<dbReference type="InterPro" id="IPR027417">
    <property type="entry name" value="P-loop_NTPase"/>
</dbReference>
<feature type="binding site" evidence="5">
    <location>
        <position position="36"/>
    </location>
    <ligand>
        <name>AMP</name>
        <dbReference type="ChEBI" id="CHEBI:456215"/>
    </ligand>
</feature>
<gene>
    <name evidence="5" type="primary">adk</name>
    <name evidence="9" type="ORF">A7E75_03340</name>
</gene>
<keyword evidence="5 7" id="KW-0067">ATP-binding</keyword>
<name>A0A1L3GJT5_SYNAC</name>
<dbReference type="SUPFAM" id="SSF52540">
    <property type="entry name" value="P-loop containing nucleoside triphosphate hydrolases"/>
    <property type="match status" value="1"/>
</dbReference>
<dbReference type="GO" id="GO:0005737">
    <property type="term" value="C:cytoplasm"/>
    <property type="evidence" value="ECO:0007669"/>
    <property type="project" value="UniProtKB-SubCell"/>
</dbReference>
<dbReference type="NCBIfam" id="NF001380">
    <property type="entry name" value="PRK00279.1-2"/>
    <property type="match status" value="1"/>
</dbReference>
<dbReference type="FunFam" id="3.40.50.300:FF:000106">
    <property type="entry name" value="Adenylate kinase mitochondrial"/>
    <property type="match status" value="1"/>
</dbReference>
<keyword evidence="2 5" id="KW-0545">Nucleotide biosynthesis</keyword>
<dbReference type="STRING" id="29542.A6070_11965"/>
<feature type="binding site" evidence="5">
    <location>
        <position position="199"/>
    </location>
    <ligand>
        <name>ATP</name>
        <dbReference type="ChEBI" id="CHEBI:30616"/>
    </ligand>
</feature>
<sequence length="216" mass="23236">MKMVLLGPPGSGKGTQAKMLCDVLGVPQISTGDMLRAAVKEGTPMGVKAKQKMESGALVPDEVVVGIVKERLSKSDCVNGFILDGFPRTLAQADALKATLADLGKDLDAVISLNVDNEAVVARIGGRRTCRDCSKMYHVVFDAPKDADKCDKCGGPLLQRDDDQEATIRRRLEVYAEQTAPLIEYYRAEGLLREVDGMQDIAAVQQQILGALDCGQ</sequence>
<dbReference type="GO" id="GO:0044209">
    <property type="term" value="P:AMP salvage"/>
    <property type="evidence" value="ECO:0007669"/>
    <property type="project" value="UniProtKB-UniRule"/>
</dbReference>
<dbReference type="InterPro" id="IPR033690">
    <property type="entry name" value="Adenylat_kinase_CS"/>
</dbReference>
<evidence type="ECO:0000256" key="1">
    <source>
        <dbReference type="ARBA" id="ARBA00022679"/>
    </source>
</evidence>
<comment type="subcellular location">
    <subcellularLocation>
        <location evidence="5 7">Cytoplasm</location>
    </subcellularLocation>
</comment>
<feature type="binding site" evidence="5">
    <location>
        <position position="153"/>
    </location>
    <ligand>
        <name>Zn(2+)</name>
        <dbReference type="ChEBI" id="CHEBI:29105"/>
        <note>structural</note>
    </ligand>
</feature>
<feature type="binding site" evidence="5">
    <location>
        <begin position="10"/>
        <end position="15"/>
    </location>
    <ligand>
        <name>ATP</name>
        <dbReference type="ChEBI" id="CHEBI:30616"/>
    </ligand>
</feature>
<dbReference type="NCBIfam" id="NF001381">
    <property type="entry name" value="PRK00279.1-3"/>
    <property type="match status" value="1"/>
</dbReference>
<protein>
    <recommendedName>
        <fullName evidence="5 7">Adenylate kinase</fullName>
        <shortName evidence="5">AK</shortName>
        <ecNumber evidence="5 7">2.7.4.3</ecNumber>
    </recommendedName>
    <alternativeName>
        <fullName evidence="5">ATP-AMP transphosphorylase</fullName>
    </alternativeName>
    <alternativeName>
        <fullName evidence="5">ATP:AMP phosphotransferase</fullName>
    </alternativeName>
    <alternativeName>
        <fullName evidence="5">Adenylate monophosphate kinase</fullName>
    </alternativeName>
</protein>
<comment type="caution">
    <text evidence="5">Lacks conserved residue(s) required for the propagation of feature annotation.</text>
</comment>
<keyword evidence="1 5" id="KW-0808">Transferase</keyword>
<comment type="function">
    <text evidence="5">Catalyzes the reversible transfer of the terminal phosphate group between ATP and AMP. Plays an important role in cellular energy homeostasis and in adenine nucleotide metabolism.</text>
</comment>
<evidence type="ECO:0000256" key="7">
    <source>
        <dbReference type="RuleBase" id="RU003331"/>
    </source>
</evidence>
<dbReference type="GO" id="GO:0008270">
    <property type="term" value="F:zinc ion binding"/>
    <property type="evidence" value="ECO:0007669"/>
    <property type="project" value="UniProtKB-UniRule"/>
</dbReference>